<dbReference type="InterPro" id="IPR012164">
    <property type="entry name" value="Rpa12/Rpb9/Rpc10/TFS"/>
</dbReference>
<dbReference type="PROSITE" id="PS51133">
    <property type="entry name" value="ZF_TFIIS_2"/>
    <property type="match status" value="1"/>
</dbReference>
<dbReference type="Proteomes" id="UP001221142">
    <property type="component" value="Unassembled WGS sequence"/>
</dbReference>
<dbReference type="Pfam" id="PF01096">
    <property type="entry name" value="Zn_ribbon_TFIIS"/>
    <property type="match status" value="1"/>
</dbReference>
<dbReference type="GO" id="GO:0003899">
    <property type="term" value="F:DNA-directed RNA polymerase activity"/>
    <property type="evidence" value="ECO:0007669"/>
    <property type="project" value="InterPro"/>
</dbReference>
<dbReference type="GO" id="GO:0003676">
    <property type="term" value="F:nucleic acid binding"/>
    <property type="evidence" value="ECO:0007669"/>
    <property type="project" value="InterPro"/>
</dbReference>
<dbReference type="PANTHER" id="PTHR11239:SF12">
    <property type="entry name" value="DNA-DIRECTED RNA POLYMERASE III SUBUNIT RPC10"/>
    <property type="match status" value="1"/>
</dbReference>
<dbReference type="AlphaFoldDB" id="A0AAD7FWD1"/>
<evidence type="ECO:0000256" key="3">
    <source>
        <dbReference type="ARBA" id="ARBA00022833"/>
    </source>
</evidence>
<dbReference type="SUPFAM" id="SSF57783">
    <property type="entry name" value="Zinc beta-ribbon"/>
    <property type="match status" value="1"/>
</dbReference>
<evidence type="ECO:0000256" key="4">
    <source>
        <dbReference type="PROSITE-ProRule" id="PRU00472"/>
    </source>
</evidence>
<comment type="caution">
    <text evidence="7">The sequence shown here is derived from an EMBL/GenBank/DDBJ whole genome shotgun (WGS) entry which is preliminary data.</text>
</comment>
<evidence type="ECO:0000256" key="5">
    <source>
        <dbReference type="SAM" id="MobiDB-lite"/>
    </source>
</evidence>
<dbReference type="InterPro" id="IPR001222">
    <property type="entry name" value="Znf_TFIIS"/>
</dbReference>
<keyword evidence="3" id="KW-0862">Zinc</keyword>
<dbReference type="PROSITE" id="PS00466">
    <property type="entry name" value="ZF_TFIIS_1"/>
    <property type="match status" value="1"/>
</dbReference>
<dbReference type="GO" id="GO:0008270">
    <property type="term" value="F:zinc ion binding"/>
    <property type="evidence" value="ECO:0007669"/>
    <property type="project" value="UniProtKB-KW"/>
</dbReference>
<dbReference type="EMBL" id="JARKIF010000004">
    <property type="protein sequence ID" value="KAJ7641582.1"/>
    <property type="molecule type" value="Genomic_DNA"/>
</dbReference>
<evidence type="ECO:0000313" key="7">
    <source>
        <dbReference type="EMBL" id="KAJ7641582.1"/>
    </source>
</evidence>
<dbReference type="CDD" id="cd13749">
    <property type="entry name" value="Zn-ribbon_TFIIS"/>
    <property type="match status" value="1"/>
</dbReference>
<dbReference type="GO" id="GO:0003746">
    <property type="term" value="F:translation elongation factor activity"/>
    <property type="evidence" value="ECO:0007669"/>
    <property type="project" value="UniProtKB-KW"/>
</dbReference>
<dbReference type="Gene3D" id="2.20.25.10">
    <property type="match status" value="1"/>
</dbReference>
<feature type="domain" description="TFIIS-type" evidence="6">
    <location>
        <begin position="38"/>
        <end position="78"/>
    </location>
</feature>
<dbReference type="SMART" id="SM00440">
    <property type="entry name" value="ZnF_C2C2"/>
    <property type="match status" value="1"/>
</dbReference>
<name>A0AAD7FWD1_9AGAR</name>
<evidence type="ECO:0000313" key="8">
    <source>
        <dbReference type="Proteomes" id="UP001221142"/>
    </source>
</evidence>
<gene>
    <name evidence="7" type="ORF">FB45DRAFT_900555</name>
</gene>
<keyword evidence="2 4" id="KW-0863">Zinc-finger</keyword>
<dbReference type="GO" id="GO:0006386">
    <property type="term" value="P:termination of RNA polymerase III transcription"/>
    <property type="evidence" value="ECO:0007669"/>
    <property type="project" value="TreeGrafter"/>
</dbReference>
<sequence>MMSSEGTAIQDEDAQQQQQQGEPVTFVEPEEDGWAETEAFQCSKCMQRKCRYRQAQTRSADESMTTFMTCVNCGYRWKFS</sequence>
<dbReference type="GO" id="GO:0005666">
    <property type="term" value="C:RNA polymerase III complex"/>
    <property type="evidence" value="ECO:0007669"/>
    <property type="project" value="TreeGrafter"/>
</dbReference>
<dbReference type="PANTHER" id="PTHR11239">
    <property type="entry name" value="DNA-DIRECTED RNA POLYMERASE"/>
    <property type="match status" value="1"/>
</dbReference>
<accession>A0AAD7FWD1</accession>
<keyword evidence="1" id="KW-0479">Metal-binding</keyword>
<feature type="region of interest" description="Disordered" evidence="5">
    <location>
        <begin position="1"/>
        <end position="25"/>
    </location>
</feature>
<keyword evidence="8" id="KW-1185">Reference proteome</keyword>
<evidence type="ECO:0000256" key="1">
    <source>
        <dbReference type="ARBA" id="ARBA00022723"/>
    </source>
</evidence>
<keyword evidence="7" id="KW-0648">Protein biosynthesis</keyword>
<protein>
    <submittedName>
        <fullName evidence="7">Transcription elongation factor A, 3, isoform CRA_a</fullName>
    </submittedName>
</protein>
<organism evidence="7 8">
    <name type="scientific">Roridomyces roridus</name>
    <dbReference type="NCBI Taxonomy" id="1738132"/>
    <lineage>
        <taxon>Eukaryota</taxon>
        <taxon>Fungi</taxon>
        <taxon>Dikarya</taxon>
        <taxon>Basidiomycota</taxon>
        <taxon>Agaricomycotina</taxon>
        <taxon>Agaricomycetes</taxon>
        <taxon>Agaricomycetidae</taxon>
        <taxon>Agaricales</taxon>
        <taxon>Marasmiineae</taxon>
        <taxon>Mycenaceae</taxon>
        <taxon>Roridomyces</taxon>
    </lineage>
</organism>
<proteinExistence type="predicted"/>
<evidence type="ECO:0000256" key="2">
    <source>
        <dbReference type="ARBA" id="ARBA00022771"/>
    </source>
</evidence>
<keyword evidence="7" id="KW-0251">Elongation factor</keyword>
<evidence type="ECO:0000259" key="6">
    <source>
        <dbReference type="PROSITE" id="PS51133"/>
    </source>
</evidence>
<reference evidence="7" key="1">
    <citation type="submission" date="2023-03" db="EMBL/GenBank/DDBJ databases">
        <title>Massive genome expansion in bonnet fungi (Mycena s.s.) driven by repeated elements and novel gene families across ecological guilds.</title>
        <authorList>
            <consortium name="Lawrence Berkeley National Laboratory"/>
            <person name="Harder C.B."/>
            <person name="Miyauchi S."/>
            <person name="Viragh M."/>
            <person name="Kuo A."/>
            <person name="Thoen E."/>
            <person name="Andreopoulos B."/>
            <person name="Lu D."/>
            <person name="Skrede I."/>
            <person name="Drula E."/>
            <person name="Henrissat B."/>
            <person name="Morin E."/>
            <person name="Kohler A."/>
            <person name="Barry K."/>
            <person name="LaButti K."/>
            <person name="Morin E."/>
            <person name="Salamov A."/>
            <person name="Lipzen A."/>
            <person name="Mereny Z."/>
            <person name="Hegedus B."/>
            <person name="Baldrian P."/>
            <person name="Stursova M."/>
            <person name="Weitz H."/>
            <person name="Taylor A."/>
            <person name="Grigoriev I.V."/>
            <person name="Nagy L.G."/>
            <person name="Martin F."/>
            <person name="Kauserud H."/>
        </authorList>
    </citation>
    <scope>NUCLEOTIDE SEQUENCE</scope>
    <source>
        <strain evidence="7">9284</strain>
    </source>
</reference>